<comment type="similarity">
    <text evidence="1 4">Belongs to the bacterial solute-binding protein 9 family.</text>
</comment>
<dbReference type="Pfam" id="PF01297">
    <property type="entry name" value="ZnuA"/>
    <property type="match status" value="1"/>
</dbReference>
<dbReference type="InterPro" id="IPR006127">
    <property type="entry name" value="ZnuA-like"/>
</dbReference>
<feature type="signal peptide" evidence="5">
    <location>
        <begin position="1"/>
        <end position="21"/>
    </location>
</feature>
<dbReference type="EMBL" id="BRXR01000001">
    <property type="protein sequence ID" value="GLC29207.1"/>
    <property type="molecule type" value="Genomic_DNA"/>
</dbReference>
<comment type="caution">
    <text evidence="6">The sequence shown here is derived from an EMBL/GenBank/DDBJ whole genome shotgun (WGS) entry which is preliminary data.</text>
</comment>
<accession>A0ABQ5N1Y1</accession>
<organism evidence="6 7">
    <name type="scientific">Clostridium omnivorum</name>
    <dbReference type="NCBI Taxonomy" id="1604902"/>
    <lineage>
        <taxon>Bacteria</taxon>
        <taxon>Bacillati</taxon>
        <taxon>Bacillota</taxon>
        <taxon>Clostridia</taxon>
        <taxon>Eubacteriales</taxon>
        <taxon>Clostridiaceae</taxon>
        <taxon>Clostridium</taxon>
    </lineage>
</organism>
<keyword evidence="3 5" id="KW-0732">Signal</keyword>
<dbReference type="PRINTS" id="PR00690">
    <property type="entry name" value="ADHESNFAMILY"/>
</dbReference>
<dbReference type="CDD" id="cd01017">
    <property type="entry name" value="AdcA"/>
    <property type="match status" value="1"/>
</dbReference>
<proteinExistence type="inferred from homology"/>
<evidence type="ECO:0000256" key="1">
    <source>
        <dbReference type="ARBA" id="ARBA00011028"/>
    </source>
</evidence>
<gene>
    <name evidence="6" type="ORF">bsdE14_06170</name>
</gene>
<dbReference type="PROSITE" id="PS51257">
    <property type="entry name" value="PROKAR_LIPOPROTEIN"/>
    <property type="match status" value="1"/>
</dbReference>
<dbReference type="InterPro" id="IPR050492">
    <property type="entry name" value="Bact_metal-bind_prot9"/>
</dbReference>
<evidence type="ECO:0000256" key="2">
    <source>
        <dbReference type="ARBA" id="ARBA00022448"/>
    </source>
</evidence>
<evidence type="ECO:0000313" key="7">
    <source>
        <dbReference type="Proteomes" id="UP001208567"/>
    </source>
</evidence>
<sequence length="306" mass="34425">MKKFITLLLMTAIVLSTLVGCSTNEKEKSTISSDKGDKIKVVVSFNPLREFAMAVGKDKIQVVTMVPEGVEPHDFEPKVKDLLELTEAKVFVYNGLGMENWVDKSLSSIDNKNLNVVDASKGSNLIKNTSEDVIKEHGQYDPHIWLSLQEAKVEAKNIKDALVKVDEKNKDYYEKNYEEFSKSLDSLYTEYKSKLGSLQNKSFVTGHAAFAYLCRDFGLNQQSVEGVFAEGEPTAAKLKELVEYAKNNNVKTIFVEELASPKVSETLANEVNAKVQKIYTIESKEDSKTYMDAMRENLDNIYNSLK</sequence>
<dbReference type="PRINTS" id="PR00691">
    <property type="entry name" value="ADHESINB"/>
</dbReference>
<dbReference type="PANTHER" id="PTHR42953">
    <property type="entry name" value="HIGH-AFFINITY ZINC UPTAKE SYSTEM PROTEIN ZNUA-RELATED"/>
    <property type="match status" value="1"/>
</dbReference>
<evidence type="ECO:0000256" key="4">
    <source>
        <dbReference type="RuleBase" id="RU003512"/>
    </source>
</evidence>
<dbReference type="InterPro" id="IPR006129">
    <property type="entry name" value="AdhesinB"/>
</dbReference>
<dbReference type="Proteomes" id="UP001208567">
    <property type="component" value="Unassembled WGS sequence"/>
</dbReference>
<dbReference type="InterPro" id="IPR006128">
    <property type="entry name" value="Lipoprotein_PsaA-like"/>
</dbReference>
<evidence type="ECO:0000256" key="3">
    <source>
        <dbReference type="ARBA" id="ARBA00022729"/>
    </source>
</evidence>
<evidence type="ECO:0000256" key="5">
    <source>
        <dbReference type="SAM" id="SignalP"/>
    </source>
</evidence>
<keyword evidence="7" id="KW-1185">Reference proteome</keyword>
<dbReference type="Gene3D" id="3.40.50.1980">
    <property type="entry name" value="Nitrogenase molybdenum iron protein domain"/>
    <property type="match status" value="2"/>
</dbReference>
<dbReference type="SUPFAM" id="SSF53807">
    <property type="entry name" value="Helical backbone' metal receptor"/>
    <property type="match status" value="1"/>
</dbReference>
<name>A0ABQ5N1Y1_9CLOT</name>
<dbReference type="PANTHER" id="PTHR42953:SF3">
    <property type="entry name" value="HIGH-AFFINITY ZINC UPTAKE SYSTEM PROTEIN ZNUA"/>
    <property type="match status" value="1"/>
</dbReference>
<reference evidence="6 7" key="1">
    <citation type="journal article" date="2024" name="Int. J. Syst. Evol. Microbiol.">
        <title>Clostridium omnivorum sp. nov., isolated from anoxic soil under the treatment of reductive soil disinfestation.</title>
        <authorList>
            <person name="Ueki A."/>
            <person name="Tonouchi A."/>
            <person name="Kaku N."/>
            <person name="Honma S."/>
            <person name="Ueki K."/>
        </authorList>
    </citation>
    <scope>NUCLEOTIDE SEQUENCE [LARGE SCALE GENOMIC DNA]</scope>
    <source>
        <strain evidence="6 7">E14</strain>
    </source>
</reference>
<protein>
    <submittedName>
        <fullName evidence="6">ABC transporter substrate-binding protein</fullName>
    </submittedName>
</protein>
<feature type="chain" id="PRO_5045206403" evidence="5">
    <location>
        <begin position="22"/>
        <end position="306"/>
    </location>
</feature>
<keyword evidence="2 4" id="KW-0813">Transport</keyword>
<evidence type="ECO:0000313" key="6">
    <source>
        <dbReference type="EMBL" id="GLC29207.1"/>
    </source>
</evidence>